<dbReference type="Proteomes" id="UP000596205">
    <property type="component" value="Chromosome 2"/>
</dbReference>
<evidence type="ECO:0000313" key="3">
    <source>
        <dbReference type="EMBL" id="QQK06179.1"/>
    </source>
</evidence>
<reference evidence="3 4" key="1">
    <citation type="submission" date="2020-12" db="EMBL/GenBank/DDBJ databases">
        <title>Complete genome sequence of Burkholderia anthina BJQ0011.</title>
        <authorList>
            <person name="Xu Y."/>
        </authorList>
    </citation>
    <scope>NUCLEOTIDE SEQUENCE [LARGE SCALE GENOMIC DNA]</scope>
    <source>
        <strain evidence="3 4">BJQ0011</strain>
    </source>
</reference>
<dbReference type="PROSITE" id="PS51257">
    <property type="entry name" value="PROKAR_LIPOPROTEIN"/>
    <property type="match status" value="1"/>
</dbReference>
<accession>A0A7T6VLM9</accession>
<proteinExistence type="predicted"/>
<dbReference type="EMBL" id="CP066770">
    <property type="protein sequence ID" value="QQK06179.1"/>
    <property type="molecule type" value="Genomic_DNA"/>
</dbReference>
<organism evidence="3 4">
    <name type="scientific">Burkholderia anthina</name>
    <dbReference type="NCBI Taxonomy" id="179879"/>
    <lineage>
        <taxon>Bacteria</taxon>
        <taxon>Pseudomonadati</taxon>
        <taxon>Pseudomonadota</taxon>
        <taxon>Betaproteobacteria</taxon>
        <taxon>Burkholderiales</taxon>
        <taxon>Burkholderiaceae</taxon>
        <taxon>Burkholderia</taxon>
        <taxon>Burkholderia cepacia complex</taxon>
    </lineage>
</organism>
<protein>
    <recommendedName>
        <fullName evidence="5">Lipoprotein</fullName>
    </recommendedName>
</protein>
<evidence type="ECO:0000313" key="4">
    <source>
        <dbReference type="Proteomes" id="UP000596205"/>
    </source>
</evidence>
<dbReference type="AlphaFoldDB" id="A0A7T6VLM9"/>
<keyword evidence="2" id="KW-0732">Signal</keyword>
<dbReference type="KEGG" id="bann:JFN94_20220"/>
<name>A0A7T6VLM9_9BURK</name>
<dbReference type="RefSeq" id="WP_175751940.1">
    <property type="nucleotide sequence ID" value="NZ_CADEPR010000037.1"/>
</dbReference>
<feature type="region of interest" description="Disordered" evidence="1">
    <location>
        <begin position="64"/>
        <end position="113"/>
    </location>
</feature>
<evidence type="ECO:0008006" key="5">
    <source>
        <dbReference type="Google" id="ProtNLM"/>
    </source>
</evidence>
<evidence type="ECO:0000256" key="1">
    <source>
        <dbReference type="SAM" id="MobiDB-lite"/>
    </source>
</evidence>
<feature type="signal peptide" evidence="2">
    <location>
        <begin position="1"/>
        <end position="23"/>
    </location>
</feature>
<gene>
    <name evidence="3" type="ORF">JFN94_20220</name>
</gene>
<feature type="chain" id="PRO_5032476493" description="Lipoprotein" evidence="2">
    <location>
        <begin position="24"/>
        <end position="113"/>
    </location>
</feature>
<sequence length="113" mass="11159">MRIIVSGAATATAALACMPTAFAQDSAPVTSSVFVHQPYDTGNSAINENFQYIAHPPIRPVTVSAPTVVHGGHRGRRGQAGATGAPGGGAGNEAAVPLPTMPTDGASGGPVAQ</sequence>
<evidence type="ECO:0000256" key="2">
    <source>
        <dbReference type="SAM" id="SignalP"/>
    </source>
</evidence>